<evidence type="ECO:0000313" key="2">
    <source>
        <dbReference type="Proteomes" id="UP000295063"/>
    </source>
</evidence>
<comment type="caution">
    <text evidence="1">The sequence shown here is derived from an EMBL/GenBank/DDBJ whole genome shotgun (WGS) entry which is preliminary data.</text>
</comment>
<dbReference type="Proteomes" id="UP000295063">
    <property type="component" value="Unassembled WGS sequence"/>
</dbReference>
<gene>
    <name evidence="1" type="ORF">EV210_10117</name>
</gene>
<keyword evidence="2" id="KW-1185">Reference proteome</keyword>
<protein>
    <submittedName>
        <fullName evidence="1">Uncharacterized protein</fullName>
    </submittedName>
</protein>
<sequence>MKETIIFTSVGITFTGQHRAEGAELSARTLSDYLSGLTGKYEFDSIVERGDQVILYLGERQGLVEFNCNPGELSGHAPTSLMGPGFHQTVVELLEDMAKVFSLDLNIDDPAGYRKNRDFDNLQQYYIGWLASQFETMAEYGGQHYFDWERSAEFTAHGNSLPVRTEFLITPMGAFTAEAVRDIISQSAWLELAQNYFLWFHSGKEAYYYRNAALFDLWNSRWTEKARFILARFKQARQRNPGIPIPLREVKALAELAGETADFGGPDMPLFTPAGYCHDLIRYLLPQGWSASIPGEFTMEAEYDDEENIIYPITFYCGEKYIRFLYAFADDGTEVFEPKQIWRTQWDHKYLCLDSFTYKAGAGHGQQWNCRVQASGHSLAVELEGIAGAWIAWVMNVFESIVYIGKEDSEGGTFG</sequence>
<organism evidence="1 2">
    <name type="scientific">Anaerospora hongkongensis</name>
    <dbReference type="NCBI Taxonomy" id="244830"/>
    <lineage>
        <taxon>Bacteria</taxon>
        <taxon>Bacillati</taxon>
        <taxon>Bacillota</taxon>
        <taxon>Negativicutes</taxon>
        <taxon>Selenomonadales</taxon>
        <taxon>Sporomusaceae</taxon>
        <taxon>Anaerospora</taxon>
    </lineage>
</organism>
<proteinExistence type="predicted"/>
<dbReference type="RefSeq" id="WP_132073764.1">
    <property type="nucleotide sequence ID" value="NZ_DALZLR010000013.1"/>
</dbReference>
<accession>A0A4R1Q488</accession>
<dbReference type="EMBL" id="SLUI01000001">
    <property type="protein sequence ID" value="TCL39822.1"/>
    <property type="molecule type" value="Genomic_DNA"/>
</dbReference>
<dbReference type="AlphaFoldDB" id="A0A4R1Q488"/>
<reference evidence="1 2" key="1">
    <citation type="submission" date="2019-03" db="EMBL/GenBank/DDBJ databases">
        <title>Genomic Encyclopedia of Type Strains, Phase IV (KMG-IV): sequencing the most valuable type-strain genomes for metagenomic binning, comparative biology and taxonomic classification.</title>
        <authorList>
            <person name="Goeker M."/>
        </authorList>
    </citation>
    <scope>NUCLEOTIDE SEQUENCE [LARGE SCALE GENOMIC DNA]</scope>
    <source>
        <strain evidence="1 2">DSM 15969</strain>
    </source>
</reference>
<dbReference type="OrthoDB" id="1700332at2"/>
<evidence type="ECO:0000313" key="1">
    <source>
        <dbReference type="EMBL" id="TCL39822.1"/>
    </source>
</evidence>
<name>A0A4R1Q488_9FIRM</name>